<dbReference type="CDD" id="cd00408">
    <property type="entry name" value="DHDPS-like"/>
    <property type="match status" value="1"/>
</dbReference>
<dbReference type="SUPFAM" id="SSF51569">
    <property type="entry name" value="Aldolase"/>
    <property type="match status" value="1"/>
</dbReference>
<dbReference type="EMBL" id="FNYY01000009">
    <property type="protein sequence ID" value="SEJ69422.1"/>
    <property type="molecule type" value="Genomic_DNA"/>
</dbReference>
<dbReference type="InterPro" id="IPR013785">
    <property type="entry name" value="Aldolase_TIM"/>
</dbReference>
<dbReference type="PRINTS" id="PR00146">
    <property type="entry name" value="DHPICSNTHASE"/>
</dbReference>
<feature type="active site" description="Proton donor/acceptor" evidence="3">
    <location>
        <position position="137"/>
    </location>
</feature>
<comment type="similarity">
    <text evidence="2">Belongs to the DapA family.</text>
</comment>
<protein>
    <submittedName>
        <fullName evidence="5">4-hydroxy-tetrahydrodipicolinate synthase</fullName>
    </submittedName>
</protein>
<dbReference type="PANTHER" id="PTHR12128">
    <property type="entry name" value="DIHYDRODIPICOLINATE SYNTHASE"/>
    <property type="match status" value="1"/>
</dbReference>
<evidence type="ECO:0000256" key="4">
    <source>
        <dbReference type="PIRSR" id="PIRSR001365-2"/>
    </source>
</evidence>
<keyword evidence="1 2" id="KW-0456">Lyase</keyword>
<dbReference type="Proteomes" id="UP000182932">
    <property type="component" value="Unassembled WGS sequence"/>
</dbReference>
<evidence type="ECO:0000256" key="3">
    <source>
        <dbReference type="PIRSR" id="PIRSR001365-1"/>
    </source>
</evidence>
<evidence type="ECO:0000256" key="2">
    <source>
        <dbReference type="PIRNR" id="PIRNR001365"/>
    </source>
</evidence>
<dbReference type="SMART" id="SM01130">
    <property type="entry name" value="DHDPS"/>
    <property type="match status" value="1"/>
</dbReference>
<sequence length="282" mass="30127">MERFGIYTALLTPFTERGDIDTDLLVRHAEALLAEGADGVALYGTTGEGASIGRQARLRGIDALTNSAVPRARIVLGICAPSVEDAATQVEEGLAQGIENFLLLPPFYFKGNGDDGLYDWHAELFARCDSRARYILYHIPQVTGVPLSVALVGRLVADFPARIRAIKDSSGDWGNAEALLGLNTIPVLIGDERLLHRAAALGGGGAISGVANLCPRRLKQLFDSATEDRALSEEVTRIVSVPVIPALKAMLAEKSAEPAWERLRAPLTPLNNSQRAVVIPAG</sequence>
<dbReference type="RefSeq" id="WP_170850548.1">
    <property type="nucleotide sequence ID" value="NZ_CATMKJ010000027.1"/>
</dbReference>
<dbReference type="GO" id="GO:0008840">
    <property type="term" value="F:4-hydroxy-tetrahydrodipicolinate synthase activity"/>
    <property type="evidence" value="ECO:0007669"/>
    <property type="project" value="TreeGrafter"/>
</dbReference>
<organism evidence="5 6">
    <name type="scientific">Marinovum algicola</name>
    <dbReference type="NCBI Taxonomy" id="42444"/>
    <lineage>
        <taxon>Bacteria</taxon>
        <taxon>Pseudomonadati</taxon>
        <taxon>Pseudomonadota</taxon>
        <taxon>Alphaproteobacteria</taxon>
        <taxon>Rhodobacterales</taxon>
        <taxon>Roseobacteraceae</taxon>
        <taxon>Marinovum</taxon>
    </lineage>
</organism>
<name>A0A975ZNW6_9RHOB</name>
<gene>
    <name evidence="5" type="ORF">SAMN04487940_1099</name>
</gene>
<evidence type="ECO:0000313" key="6">
    <source>
        <dbReference type="Proteomes" id="UP000182932"/>
    </source>
</evidence>
<accession>A0A975ZNW6</accession>
<dbReference type="Gene3D" id="3.20.20.70">
    <property type="entry name" value="Aldolase class I"/>
    <property type="match status" value="1"/>
</dbReference>
<dbReference type="PIRSF" id="PIRSF001365">
    <property type="entry name" value="DHDPS"/>
    <property type="match status" value="1"/>
</dbReference>
<dbReference type="PANTHER" id="PTHR12128:SF67">
    <property type="entry name" value="BLR3884 PROTEIN"/>
    <property type="match status" value="1"/>
</dbReference>
<dbReference type="InterPro" id="IPR002220">
    <property type="entry name" value="DapA-like"/>
</dbReference>
<dbReference type="AlphaFoldDB" id="A0A975ZNW6"/>
<proteinExistence type="inferred from homology"/>
<dbReference type="GeneID" id="80818894"/>
<dbReference type="Pfam" id="PF00701">
    <property type="entry name" value="DHDPS"/>
    <property type="match status" value="1"/>
</dbReference>
<comment type="caution">
    <text evidence="5">The sequence shown here is derived from an EMBL/GenBank/DDBJ whole genome shotgun (WGS) entry which is preliminary data.</text>
</comment>
<feature type="binding site" evidence="4">
    <location>
        <position position="46"/>
    </location>
    <ligand>
        <name>pyruvate</name>
        <dbReference type="ChEBI" id="CHEBI:15361"/>
    </ligand>
</feature>
<evidence type="ECO:0000313" key="5">
    <source>
        <dbReference type="EMBL" id="SEJ69422.1"/>
    </source>
</evidence>
<keyword evidence="6" id="KW-1185">Reference proteome</keyword>
<evidence type="ECO:0000256" key="1">
    <source>
        <dbReference type="ARBA" id="ARBA00023239"/>
    </source>
</evidence>
<feature type="binding site" evidence="4">
    <location>
        <position position="207"/>
    </location>
    <ligand>
        <name>pyruvate</name>
        <dbReference type="ChEBI" id="CHEBI:15361"/>
    </ligand>
</feature>
<reference evidence="5 6" key="1">
    <citation type="submission" date="2016-10" db="EMBL/GenBank/DDBJ databases">
        <authorList>
            <person name="Varghese N."/>
            <person name="Submissions S."/>
        </authorList>
    </citation>
    <scope>NUCLEOTIDE SEQUENCE [LARGE SCALE GENOMIC DNA]</scope>
    <source>
        <strain evidence="5 6">FF3</strain>
    </source>
</reference>
<feature type="active site" description="Schiff-base intermediate with substrate" evidence="3">
    <location>
        <position position="167"/>
    </location>
</feature>